<dbReference type="EMBL" id="CP032509">
    <property type="protein sequence ID" value="AZN70064.1"/>
    <property type="molecule type" value="Genomic_DNA"/>
</dbReference>
<protein>
    <recommendedName>
        <fullName evidence="3">Apea-like HEPN domain-containing protein</fullName>
    </recommendedName>
</protein>
<evidence type="ECO:0000313" key="1">
    <source>
        <dbReference type="EMBL" id="AZN70064.1"/>
    </source>
</evidence>
<keyword evidence="2" id="KW-1185">Reference proteome</keyword>
<organism evidence="1 2">
    <name type="scientific">Georhizobium profundi</name>
    <dbReference type="NCBI Taxonomy" id="2341112"/>
    <lineage>
        <taxon>Bacteria</taxon>
        <taxon>Pseudomonadati</taxon>
        <taxon>Pseudomonadota</taxon>
        <taxon>Alphaproteobacteria</taxon>
        <taxon>Hyphomicrobiales</taxon>
        <taxon>Rhizobiaceae</taxon>
        <taxon>Georhizobium</taxon>
    </lineage>
</organism>
<dbReference type="AlphaFoldDB" id="A0A3S9AZD3"/>
<accession>A0A3S9AZD3</accession>
<name>A0A3S9AZD3_9HYPH</name>
<reference evidence="1 2" key="1">
    <citation type="submission" date="2018-09" db="EMBL/GenBank/DDBJ databases">
        <title>Marinorhizobium profundi gen. nov., sp. nov., isolated from a deep-sea sediment sample from the New Britain Trench and proposal of Marinorhizobiaceae fam. nov. in the order Rhizobiales of the class Alphaproteobacteria.</title>
        <authorList>
            <person name="Cao J."/>
        </authorList>
    </citation>
    <scope>NUCLEOTIDE SEQUENCE [LARGE SCALE GENOMIC DNA]</scope>
    <source>
        <strain evidence="1 2">WS11</strain>
    </source>
</reference>
<dbReference type="OrthoDB" id="1442157at2"/>
<sequence>MHAKLNELASELFRTFARFEYALKAAGFHRGEGAAEPNWRSFAESIPDLFDNISEATLNEAVSYILQHPPKKQVISGGVLDWADGVPQTDLQSDRILIYVRRVRNNLFHGGKFNGHWFAPERSEALLKHSLVILRACLGASPDVRQAYDN</sequence>
<proteinExistence type="predicted"/>
<dbReference type="KEGG" id="abaw:D5400_01155"/>
<gene>
    <name evidence="1" type="ORF">D5400_01155</name>
</gene>
<evidence type="ECO:0008006" key="3">
    <source>
        <dbReference type="Google" id="ProtNLM"/>
    </source>
</evidence>
<dbReference type="Proteomes" id="UP000268192">
    <property type="component" value="Chromosome"/>
</dbReference>
<evidence type="ECO:0000313" key="2">
    <source>
        <dbReference type="Proteomes" id="UP000268192"/>
    </source>
</evidence>
<dbReference type="RefSeq" id="WP_126006850.1">
    <property type="nucleotide sequence ID" value="NZ_CP032509.1"/>
</dbReference>